<comment type="caution">
    <text evidence="1">The sequence shown here is derived from an EMBL/GenBank/DDBJ whole genome shotgun (WGS) entry which is preliminary data.</text>
</comment>
<sequence>LALNRDSTVTFTETNVPTQNSGVVSTISLTSAADEAPSHTLNGTESVVGSNSWRRAKVVCDYDATSKEEMSLMMNE</sequence>
<proteinExistence type="predicted"/>
<organism evidence="1 2">
    <name type="scientific">Halocaridina rubra</name>
    <name type="common">Hawaiian red shrimp</name>
    <dbReference type="NCBI Taxonomy" id="373956"/>
    <lineage>
        <taxon>Eukaryota</taxon>
        <taxon>Metazoa</taxon>
        <taxon>Ecdysozoa</taxon>
        <taxon>Arthropoda</taxon>
        <taxon>Crustacea</taxon>
        <taxon>Multicrustacea</taxon>
        <taxon>Malacostraca</taxon>
        <taxon>Eumalacostraca</taxon>
        <taxon>Eucarida</taxon>
        <taxon>Decapoda</taxon>
        <taxon>Pleocyemata</taxon>
        <taxon>Caridea</taxon>
        <taxon>Atyoidea</taxon>
        <taxon>Atyidae</taxon>
        <taxon>Halocaridina</taxon>
    </lineage>
</organism>
<name>A0AAN8WMH0_HALRR</name>
<dbReference type="Proteomes" id="UP001381693">
    <property type="component" value="Unassembled WGS sequence"/>
</dbReference>
<keyword evidence="2" id="KW-1185">Reference proteome</keyword>
<gene>
    <name evidence="1" type="ORF">SK128_024746</name>
</gene>
<feature type="non-terminal residue" evidence="1">
    <location>
        <position position="1"/>
    </location>
</feature>
<dbReference type="EMBL" id="JAXCGZ010021029">
    <property type="protein sequence ID" value="KAK7061146.1"/>
    <property type="molecule type" value="Genomic_DNA"/>
</dbReference>
<reference evidence="1 2" key="1">
    <citation type="submission" date="2023-11" db="EMBL/GenBank/DDBJ databases">
        <title>Halocaridina rubra genome assembly.</title>
        <authorList>
            <person name="Smith C."/>
        </authorList>
    </citation>
    <scope>NUCLEOTIDE SEQUENCE [LARGE SCALE GENOMIC DNA]</scope>
    <source>
        <strain evidence="1">EP-1</strain>
        <tissue evidence="1">Whole</tissue>
    </source>
</reference>
<protein>
    <submittedName>
        <fullName evidence="1">Uncharacterized protein</fullName>
    </submittedName>
</protein>
<feature type="non-terminal residue" evidence="1">
    <location>
        <position position="76"/>
    </location>
</feature>
<dbReference type="AlphaFoldDB" id="A0AAN8WMH0"/>
<evidence type="ECO:0000313" key="2">
    <source>
        <dbReference type="Proteomes" id="UP001381693"/>
    </source>
</evidence>
<evidence type="ECO:0000313" key="1">
    <source>
        <dbReference type="EMBL" id="KAK7061146.1"/>
    </source>
</evidence>
<accession>A0AAN8WMH0</accession>